<dbReference type="EMBL" id="KZ826080">
    <property type="protein sequence ID" value="PYH88591.1"/>
    <property type="molecule type" value="Genomic_DNA"/>
</dbReference>
<dbReference type="STRING" id="1448320.A0A319CVT0"/>
<proteinExistence type="predicted"/>
<dbReference type="Gene3D" id="3.90.1410.10">
    <property type="entry name" value="set domain protein methyltransferase, domain 1"/>
    <property type="match status" value="1"/>
</dbReference>
<organism evidence="2 3">
    <name type="scientific">Aspergillus ellipticus CBS 707.79</name>
    <dbReference type="NCBI Taxonomy" id="1448320"/>
    <lineage>
        <taxon>Eukaryota</taxon>
        <taxon>Fungi</taxon>
        <taxon>Dikarya</taxon>
        <taxon>Ascomycota</taxon>
        <taxon>Pezizomycotina</taxon>
        <taxon>Eurotiomycetes</taxon>
        <taxon>Eurotiomycetidae</taxon>
        <taxon>Eurotiales</taxon>
        <taxon>Aspergillaceae</taxon>
        <taxon>Aspergillus</taxon>
        <taxon>Aspergillus subgen. Circumdati</taxon>
    </lineage>
</organism>
<dbReference type="SUPFAM" id="SSF82199">
    <property type="entry name" value="SET domain"/>
    <property type="match status" value="1"/>
</dbReference>
<dbReference type="AlphaFoldDB" id="A0A319CVT0"/>
<dbReference type="Proteomes" id="UP000247810">
    <property type="component" value="Unassembled WGS sequence"/>
</dbReference>
<gene>
    <name evidence="2" type="ORF">BO71DRAFT_403731</name>
</gene>
<accession>A0A319CVT0</accession>
<dbReference type="GO" id="GO:0016279">
    <property type="term" value="F:protein-lysine N-methyltransferase activity"/>
    <property type="evidence" value="ECO:0007669"/>
    <property type="project" value="UniProtKB-ARBA"/>
</dbReference>
<evidence type="ECO:0000313" key="2">
    <source>
        <dbReference type="EMBL" id="PYH88591.1"/>
    </source>
</evidence>
<dbReference type="VEuPathDB" id="FungiDB:BO71DRAFT_403731"/>
<dbReference type="PROSITE" id="PS50280">
    <property type="entry name" value="SET"/>
    <property type="match status" value="1"/>
</dbReference>
<dbReference type="PANTHER" id="PTHR13271:SF135">
    <property type="entry name" value="SET DOMAIN PROTEIN (AFU_ORTHOLOGUE AFUA_4G11040)"/>
    <property type="match status" value="1"/>
</dbReference>
<evidence type="ECO:0000259" key="1">
    <source>
        <dbReference type="PROSITE" id="PS50280"/>
    </source>
</evidence>
<dbReference type="PANTHER" id="PTHR13271">
    <property type="entry name" value="UNCHARACTERIZED PUTATIVE METHYLTRANSFERASE"/>
    <property type="match status" value="1"/>
</dbReference>
<name>A0A319CVT0_9EURO</name>
<dbReference type="InterPro" id="IPR050600">
    <property type="entry name" value="SETD3_SETD6_MTase"/>
</dbReference>
<reference evidence="2 3" key="1">
    <citation type="submission" date="2018-02" db="EMBL/GenBank/DDBJ databases">
        <title>The genomes of Aspergillus section Nigri reveals drivers in fungal speciation.</title>
        <authorList>
            <consortium name="DOE Joint Genome Institute"/>
            <person name="Vesth T.C."/>
            <person name="Nybo J."/>
            <person name="Theobald S."/>
            <person name="Brandl J."/>
            <person name="Frisvad J.C."/>
            <person name="Nielsen K.F."/>
            <person name="Lyhne E.K."/>
            <person name="Kogle M.E."/>
            <person name="Kuo A."/>
            <person name="Riley R."/>
            <person name="Clum A."/>
            <person name="Nolan M."/>
            <person name="Lipzen A."/>
            <person name="Salamov A."/>
            <person name="Henrissat B."/>
            <person name="Wiebenga A."/>
            <person name="De vries R.P."/>
            <person name="Grigoriev I.V."/>
            <person name="Mortensen U.H."/>
            <person name="Andersen M.R."/>
            <person name="Baker S.E."/>
        </authorList>
    </citation>
    <scope>NUCLEOTIDE SEQUENCE [LARGE SCALE GENOMIC DNA]</scope>
    <source>
        <strain evidence="2 3">CBS 707.79</strain>
    </source>
</reference>
<sequence length="700" mass="78517">MANATADFASSPNKNESNLTPYTTLLTWTLQHGGHLHPSVQIAQDAQRGIHLQVARDWPSRVPTDTHLIKTPLSTTISYFNAIDRPSTPASPVAFPAHGLHLPPKFMEAVGPKETAIFFLMGQYLKGEDGFWFPYLRTLPDPRDLTTPVFYEGEDLRWLEGTSLAAARSQREVVLRERFERGMGVLGECGWKGRVGFTWELYLWASAIFISRAFSAKVLSGVIPEEEAREENVSVLLPLIDMGNHRPLAKVEWRAGDDNVAFVVLEDVSAGEEISNNYGPRNNEQLMMNYGFCMPNNPCDHRIVSLRAPPGSPLQIARAHQLQMYPELGGEVEDHYYVFNVFYPLLAPDSSMEHSIFSPALLDAVSVLAANNRELETLEIASHGIKIPNVYGNSRALLAAMSQVIIELITHALKLRSTGLDLQHPTNLKQTHAKIYRESQIMLSETALVIAAWTLHRARLHRFTGSWEETKQVLGAHLARVPAGRFPDEIMSKVQVRILERKSLLTHNGELFTLKEVPDLLPVEMQQPCKAWFQDVLSVSENAIPMLTDSGESSPFAFPMFMCLVVAIHTASQSGAVEGVTLPSRLSRWAGFLLENYPAPPNDVAWAVEDEDDEYLLSQFDEAIDGLRTQNPRVFARLEQYTGEWRKDDWWLSPNWLRWASMIGEQECVQVPEDPLSLLATGGGGQLRLSTENFLYIPQE</sequence>
<protein>
    <submittedName>
        <fullName evidence="2">SET domain protein</fullName>
    </submittedName>
</protein>
<dbReference type="InterPro" id="IPR046341">
    <property type="entry name" value="SET_dom_sf"/>
</dbReference>
<dbReference type="FunFam" id="3.90.1410.10:FF:000039">
    <property type="entry name" value="SET domain protein (AFU_orthologue AFUA_4G11040)"/>
    <property type="match status" value="1"/>
</dbReference>
<evidence type="ECO:0000313" key="3">
    <source>
        <dbReference type="Proteomes" id="UP000247810"/>
    </source>
</evidence>
<keyword evidence="3" id="KW-1185">Reference proteome</keyword>
<feature type="domain" description="SET" evidence="1">
    <location>
        <begin position="38"/>
        <end position="279"/>
    </location>
</feature>
<dbReference type="InterPro" id="IPR001214">
    <property type="entry name" value="SET_dom"/>
</dbReference>
<dbReference type="OrthoDB" id="42889at2759"/>